<reference evidence="2 3" key="1">
    <citation type="submission" date="2020-07" db="EMBL/GenBank/DDBJ databases">
        <title>Spirosoma foliorum sp. nov., isolated from the leaves on the Nejang mountain Korea, Republic of.</title>
        <authorList>
            <person name="Ho H."/>
            <person name="Lee Y.-J."/>
            <person name="Nurcahyanto D.-A."/>
            <person name="Kim S.-G."/>
        </authorList>
    </citation>
    <scope>NUCLEOTIDE SEQUENCE [LARGE SCALE GENOMIC DNA]</scope>
    <source>
        <strain evidence="2 3">PL0136</strain>
    </source>
</reference>
<gene>
    <name evidence="2" type="ORF">H3H32_07450</name>
</gene>
<dbReference type="Proteomes" id="UP000515369">
    <property type="component" value="Chromosome"/>
</dbReference>
<dbReference type="InterPro" id="IPR050900">
    <property type="entry name" value="Transposase_IS3/IS150/IS904"/>
</dbReference>
<organism evidence="2 3">
    <name type="scientific">Spirosoma foliorum</name>
    <dbReference type="NCBI Taxonomy" id="2710596"/>
    <lineage>
        <taxon>Bacteria</taxon>
        <taxon>Pseudomonadati</taxon>
        <taxon>Bacteroidota</taxon>
        <taxon>Cytophagia</taxon>
        <taxon>Cytophagales</taxon>
        <taxon>Cytophagaceae</taxon>
        <taxon>Spirosoma</taxon>
    </lineage>
</organism>
<dbReference type="PANTHER" id="PTHR46889">
    <property type="entry name" value="TRANSPOSASE INSF FOR INSERTION SEQUENCE IS3B-RELATED"/>
    <property type="match status" value="1"/>
</dbReference>
<dbReference type="AlphaFoldDB" id="A0A7G5H0V9"/>
<evidence type="ECO:0000313" key="3">
    <source>
        <dbReference type="Proteomes" id="UP000515369"/>
    </source>
</evidence>
<feature type="domain" description="HTH-like" evidence="1">
    <location>
        <begin position="4"/>
        <end position="53"/>
    </location>
</feature>
<dbReference type="KEGG" id="sfol:H3H32_07450"/>
<protein>
    <submittedName>
        <fullName evidence="2">IS3 family transposase</fullName>
    </submittedName>
</protein>
<dbReference type="RefSeq" id="WP_182462103.1">
    <property type="nucleotide sequence ID" value="NZ_CP059732.1"/>
</dbReference>
<dbReference type="InterPro" id="IPR025948">
    <property type="entry name" value="HTH-like_dom"/>
</dbReference>
<sequence length="133" mass="15568">MTTHIQEIFWENRRRYGSRRVQKALFEEGIELGRHRIRRLMEQHNWQAIQPRSFVPRTTDSSHGLRPCPNLLLELGVPVRPDQAWVGDITYLPLTGGDWVYLASWLDRTGGPVVLPPDCRLVCRFNDGRELDY</sequence>
<dbReference type="EMBL" id="CP059732">
    <property type="protein sequence ID" value="QMW04751.1"/>
    <property type="molecule type" value="Genomic_DNA"/>
</dbReference>
<accession>A0A7G5H0V9</accession>
<evidence type="ECO:0000259" key="1">
    <source>
        <dbReference type="Pfam" id="PF13276"/>
    </source>
</evidence>
<evidence type="ECO:0000313" key="2">
    <source>
        <dbReference type="EMBL" id="QMW04751.1"/>
    </source>
</evidence>
<name>A0A7G5H0V9_9BACT</name>
<keyword evidence="3" id="KW-1185">Reference proteome</keyword>
<dbReference type="Pfam" id="PF13276">
    <property type="entry name" value="HTH_21"/>
    <property type="match status" value="1"/>
</dbReference>
<proteinExistence type="predicted"/>